<dbReference type="Proteomes" id="UP000467841">
    <property type="component" value="Unassembled WGS sequence"/>
</dbReference>
<dbReference type="AlphaFoldDB" id="A0A6D2KF65"/>
<protein>
    <submittedName>
        <fullName evidence="3">Uncharacterized protein</fullName>
    </submittedName>
</protein>
<proteinExistence type="predicted"/>
<keyword evidence="4" id="KW-1185">Reference proteome</keyword>
<feature type="compositionally biased region" description="Basic and acidic residues" evidence="1">
    <location>
        <begin position="65"/>
        <end position="77"/>
    </location>
</feature>
<dbReference type="EMBL" id="CACVBM020001521">
    <property type="protein sequence ID" value="CAA7053124.1"/>
    <property type="molecule type" value="Genomic_DNA"/>
</dbReference>
<name>A0A6D2KF65_9BRAS</name>
<gene>
    <name evidence="2" type="ORF">MERR_LOCUS26494</name>
    <name evidence="3" type="ORF">MERR_LOCUS40359</name>
</gene>
<organism evidence="3 4">
    <name type="scientific">Microthlaspi erraticum</name>
    <dbReference type="NCBI Taxonomy" id="1685480"/>
    <lineage>
        <taxon>Eukaryota</taxon>
        <taxon>Viridiplantae</taxon>
        <taxon>Streptophyta</taxon>
        <taxon>Embryophyta</taxon>
        <taxon>Tracheophyta</taxon>
        <taxon>Spermatophyta</taxon>
        <taxon>Magnoliopsida</taxon>
        <taxon>eudicotyledons</taxon>
        <taxon>Gunneridae</taxon>
        <taxon>Pentapetalae</taxon>
        <taxon>rosids</taxon>
        <taxon>malvids</taxon>
        <taxon>Brassicales</taxon>
        <taxon>Brassicaceae</taxon>
        <taxon>Coluteocarpeae</taxon>
        <taxon>Microthlaspi</taxon>
    </lineage>
</organism>
<evidence type="ECO:0000313" key="2">
    <source>
        <dbReference type="EMBL" id="CAA7039259.1"/>
    </source>
</evidence>
<accession>A0A6D2KF65</accession>
<reference evidence="3 4" key="1">
    <citation type="submission" date="2020-01" db="EMBL/GenBank/DDBJ databases">
        <authorList>
            <person name="Mishra B."/>
        </authorList>
    </citation>
    <scope>NUCLEOTIDE SEQUENCE [LARGE SCALE GENOMIC DNA]</scope>
</reference>
<dbReference type="EMBL" id="CACVBM020001207">
    <property type="protein sequence ID" value="CAA7039259.1"/>
    <property type="molecule type" value="Genomic_DNA"/>
</dbReference>
<sequence>MTWNDAMIRKYYDAVVKHGGKNMIKKIAEDLGVEEAEVQKEASKLEKATKRKKDWSNPNAKKQKHDCLARARSSEHRPRSKPA</sequence>
<evidence type="ECO:0000313" key="4">
    <source>
        <dbReference type="Proteomes" id="UP000467841"/>
    </source>
</evidence>
<evidence type="ECO:0000313" key="3">
    <source>
        <dbReference type="EMBL" id="CAA7053124.1"/>
    </source>
</evidence>
<evidence type="ECO:0000256" key="1">
    <source>
        <dbReference type="SAM" id="MobiDB-lite"/>
    </source>
</evidence>
<feature type="region of interest" description="Disordered" evidence="1">
    <location>
        <begin position="40"/>
        <end position="83"/>
    </location>
</feature>